<comment type="similarity">
    <text evidence="1">Belongs to the shugoshin family.</text>
</comment>
<gene>
    <name evidence="6" type="primary">KNAG0L01960</name>
    <name evidence="6" type="ordered locus">KNAG_0L01960</name>
</gene>
<feature type="domain" description="Shugoshin C-terminal" evidence="5">
    <location>
        <begin position="221"/>
        <end position="243"/>
    </location>
</feature>
<dbReference type="RefSeq" id="XP_022467059.1">
    <property type="nucleotide sequence ID" value="XM_022610800.1"/>
</dbReference>
<organism evidence="6 7">
    <name type="scientific">Huiozyma naganishii (strain ATCC MYA-139 / BCRC 22969 / CBS 8797 / KCTC 17520 / NBRC 10181 / NCYC 3082 / Yp74L-3)</name>
    <name type="common">Yeast</name>
    <name type="synonym">Kazachstania naganishii</name>
    <dbReference type="NCBI Taxonomy" id="1071383"/>
    <lineage>
        <taxon>Eukaryota</taxon>
        <taxon>Fungi</taxon>
        <taxon>Dikarya</taxon>
        <taxon>Ascomycota</taxon>
        <taxon>Saccharomycotina</taxon>
        <taxon>Saccharomycetes</taxon>
        <taxon>Saccharomycetales</taxon>
        <taxon>Saccharomycetaceae</taxon>
        <taxon>Huiozyma</taxon>
    </lineage>
</organism>
<dbReference type="OrthoDB" id="5394106at2759"/>
<dbReference type="EMBL" id="HE978325">
    <property type="protein sequence ID" value="CCK72815.1"/>
    <property type="molecule type" value="Genomic_DNA"/>
</dbReference>
<evidence type="ECO:0000256" key="3">
    <source>
        <dbReference type="SAM" id="Coils"/>
    </source>
</evidence>
<reference evidence="6 7" key="1">
    <citation type="journal article" date="2011" name="Proc. Natl. Acad. Sci. U.S.A.">
        <title>Evolutionary erosion of yeast sex chromosomes by mating-type switching accidents.</title>
        <authorList>
            <person name="Gordon J.L."/>
            <person name="Armisen D."/>
            <person name="Proux-Wera E."/>
            <person name="Oheigeartaigh S.S."/>
            <person name="Byrne K.P."/>
            <person name="Wolfe K.H."/>
        </authorList>
    </citation>
    <scope>NUCLEOTIDE SEQUENCE [LARGE SCALE GENOMIC DNA]</scope>
    <source>
        <strain evidence="7">ATCC MYA-139 / BCRC 22969 / CBS 8797 / CCRC 22969 / KCTC 17520 / NBRC 10181 / NCYC 3082</strain>
    </source>
</reference>
<dbReference type="Proteomes" id="UP000006310">
    <property type="component" value="Chromosome 12"/>
</dbReference>
<dbReference type="AlphaFoldDB" id="J7RD55"/>
<dbReference type="GO" id="GO:0045132">
    <property type="term" value="P:meiotic chromosome segregation"/>
    <property type="evidence" value="ECO:0007669"/>
    <property type="project" value="InterPro"/>
</dbReference>
<evidence type="ECO:0000259" key="5">
    <source>
        <dbReference type="Pfam" id="PF07557"/>
    </source>
</evidence>
<feature type="compositionally biased region" description="Polar residues" evidence="4">
    <location>
        <begin position="175"/>
        <end position="201"/>
    </location>
</feature>
<feature type="compositionally biased region" description="Low complexity" evidence="4">
    <location>
        <begin position="158"/>
        <end position="174"/>
    </location>
</feature>
<dbReference type="GO" id="GO:0000775">
    <property type="term" value="C:chromosome, centromeric region"/>
    <property type="evidence" value="ECO:0007669"/>
    <property type="project" value="InterPro"/>
</dbReference>
<evidence type="ECO:0000256" key="2">
    <source>
        <dbReference type="ARBA" id="ARBA00022829"/>
    </source>
</evidence>
<dbReference type="InterPro" id="IPR011515">
    <property type="entry name" value="Shugoshin_C"/>
</dbReference>
<name>J7RD55_HUIN7</name>
<proteinExistence type="inferred from homology"/>
<accession>J7RD55</accession>
<keyword evidence="3" id="KW-0175">Coiled coil</keyword>
<protein>
    <recommendedName>
        <fullName evidence="5">Shugoshin C-terminal domain-containing protein</fullName>
    </recommendedName>
</protein>
<feature type="compositionally biased region" description="Low complexity" evidence="4">
    <location>
        <begin position="204"/>
        <end position="218"/>
    </location>
</feature>
<dbReference type="STRING" id="1071383.J7RD55"/>
<evidence type="ECO:0000313" key="7">
    <source>
        <dbReference type="Proteomes" id="UP000006310"/>
    </source>
</evidence>
<evidence type="ECO:0000256" key="4">
    <source>
        <dbReference type="SAM" id="MobiDB-lite"/>
    </source>
</evidence>
<evidence type="ECO:0000313" key="6">
    <source>
        <dbReference type="EMBL" id="CCK72815.1"/>
    </source>
</evidence>
<keyword evidence="2" id="KW-0159">Chromosome partition</keyword>
<evidence type="ECO:0000256" key="1">
    <source>
        <dbReference type="ARBA" id="ARBA00010845"/>
    </source>
</evidence>
<keyword evidence="7" id="KW-1185">Reference proteome</keyword>
<feature type="region of interest" description="Disordered" evidence="4">
    <location>
        <begin position="139"/>
        <end position="229"/>
    </location>
</feature>
<dbReference type="GeneID" id="34528588"/>
<reference evidence="7" key="2">
    <citation type="submission" date="2012-08" db="EMBL/GenBank/DDBJ databases">
        <title>Genome sequence of Kazachstania naganishii.</title>
        <authorList>
            <person name="Gordon J.L."/>
            <person name="Armisen D."/>
            <person name="Proux-Wera E."/>
            <person name="OhEigeartaigh S.S."/>
            <person name="Byrne K.P."/>
            <person name="Wolfe K.H."/>
        </authorList>
    </citation>
    <scope>NUCLEOTIDE SEQUENCE [LARGE SCALE GENOMIC DNA]</scope>
    <source>
        <strain evidence="7">ATCC MYA-139 / BCRC 22969 / CBS 8797 / CCRC 22969 / KCTC 17520 / NBRC 10181 / NCYC 3082</strain>
    </source>
</reference>
<dbReference type="KEGG" id="kng:KNAG_0L01960"/>
<dbReference type="HOGENOM" id="CLU_737829_0_0_1"/>
<feature type="coiled-coil region" evidence="3">
    <location>
        <begin position="37"/>
        <end position="64"/>
    </location>
</feature>
<dbReference type="Pfam" id="PF07557">
    <property type="entry name" value="Shugoshin_C"/>
    <property type="match status" value="1"/>
</dbReference>
<feature type="compositionally biased region" description="Basic and acidic residues" evidence="4">
    <location>
        <begin position="146"/>
        <end position="157"/>
    </location>
</feature>
<dbReference type="GO" id="GO:0005634">
    <property type="term" value="C:nucleus"/>
    <property type="evidence" value="ECO:0007669"/>
    <property type="project" value="InterPro"/>
</dbReference>
<sequence length="375" mass="40829">MTAGVLEQLAAVVGPGPVDGGAGSVLRAQNGSLARENGVLRGKLRELEARVVQLVRENFIVERDRVRLRRMLEKKFDEILELCEGVEHKNTDDTPRCTNKLVTERRRRRQSTFVVAEELPAGTSSVKVPVFKDTDIESANVSSTVEHQETAVKDTPKKTTSNAAKNTATNDTSKVTSNGPANTTSKTTSNEPANTTSNIPKSTAADAGSALGSALGGDSPRKPRTRGRHVSYKLPSLRCKMRRPSESLVDATTTVDINALAVYNTAEEAAEATDKVPPVLADITNKRTATQPEGTTTTLKKHKKKKKRKLFSGGIVNDLETSQPRQELGSLDGPGLRFRNDDLAVFNLFEGNFTATRTKKTYRSANSNKNYPLRL</sequence>